<dbReference type="GO" id="GO:0016747">
    <property type="term" value="F:acyltransferase activity, transferring groups other than amino-acyl groups"/>
    <property type="evidence" value="ECO:0007669"/>
    <property type="project" value="InterPro"/>
</dbReference>
<dbReference type="Gene3D" id="3.40.630.30">
    <property type="match status" value="1"/>
</dbReference>
<dbReference type="Pfam" id="PF12746">
    <property type="entry name" value="GNAT_acetyltran"/>
    <property type="match status" value="1"/>
</dbReference>
<gene>
    <name evidence="2" type="ORF">SLA_2831</name>
</gene>
<dbReference type="KEGG" id="slau:SLA_2831"/>
<dbReference type="EMBL" id="AP017424">
    <property type="protein sequence ID" value="BAU83748.1"/>
    <property type="molecule type" value="Genomic_DNA"/>
</dbReference>
<dbReference type="PROSITE" id="PS51186">
    <property type="entry name" value="GNAT"/>
    <property type="match status" value="1"/>
</dbReference>
<reference evidence="2 3" key="1">
    <citation type="journal article" date="2016" name="Genome Announc.">
        <title>Complete Genome Sequence of Thiostrepton-Producing Streptomyces laurentii ATCC 31255.</title>
        <authorList>
            <person name="Doi K."/>
            <person name="Fujino Y."/>
            <person name="Nagayoshi Y."/>
            <person name="Ohshima T."/>
            <person name="Ogata S."/>
        </authorList>
    </citation>
    <scope>NUCLEOTIDE SEQUENCE [LARGE SCALE GENOMIC DNA]</scope>
    <source>
        <strain evidence="2 3">ATCC 31255</strain>
    </source>
</reference>
<keyword evidence="3" id="KW-1185">Reference proteome</keyword>
<feature type="domain" description="N-acetyltransferase" evidence="1">
    <location>
        <begin position="120"/>
        <end position="249"/>
    </location>
</feature>
<dbReference type="SUPFAM" id="SSF55729">
    <property type="entry name" value="Acyl-CoA N-acyltransferases (Nat)"/>
    <property type="match status" value="1"/>
</dbReference>
<dbReference type="InterPro" id="IPR000182">
    <property type="entry name" value="GNAT_dom"/>
</dbReference>
<evidence type="ECO:0000259" key="1">
    <source>
        <dbReference type="PROSITE" id="PS51186"/>
    </source>
</evidence>
<organism evidence="2 3">
    <name type="scientific">Streptomyces laurentii</name>
    <dbReference type="NCBI Taxonomy" id="39478"/>
    <lineage>
        <taxon>Bacteria</taxon>
        <taxon>Bacillati</taxon>
        <taxon>Actinomycetota</taxon>
        <taxon>Actinomycetes</taxon>
        <taxon>Kitasatosporales</taxon>
        <taxon>Streptomycetaceae</taxon>
        <taxon>Streptomyces</taxon>
    </lineage>
</organism>
<evidence type="ECO:0000313" key="2">
    <source>
        <dbReference type="EMBL" id="BAU83748.1"/>
    </source>
</evidence>
<protein>
    <submittedName>
        <fullName evidence="2">GCN5-related N-acetyltransferase</fullName>
    </submittedName>
</protein>
<dbReference type="InterPro" id="IPR027365">
    <property type="entry name" value="GNAT_acetyltra_YdfB-like"/>
</dbReference>
<proteinExistence type="predicted"/>
<accession>A0A169NH15</accession>
<dbReference type="Proteomes" id="UP000217676">
    <property type="component" value="Chromosome"/>
</dbReference>
<dbReference type="AlphaFoldDB" id="A0A169NH15"/>
<evidence type="ECO:0000313" key="3">
    <source>
        <dbReference type="Proteomes" id="UP000217676"/>
    </source>
</evidence>
<sequence>MSLDSAPPLLTRARDVWRQLAAEPVEFGAAGEVAVVASPGSAFCPPGWAGVVVLGGAALVTAPDEETAARIRTAVAALSAERLTDPAAVRAVLPVSEFLGPAALAYVAADGFRPAVSAGPRVTELDAAHPDVAALAEAAGTEDAGEAALDEIGSPAFVVRSGERVVAAAGYRRWPGAAAHLSVLTAPGSRGLGLARTTASAAVRHALAHDLLPQWRARVPASRAVAAALGFRELGHQLAFRGDRLPTAG</sequence>
<keyword evidence="2" id="KW-0808">Transferase</keyword>
<dbReference type="InterPro" id="IPR016181">
    <property type="entry name" value="Acyl_CoA_acyltransferase"/>
</dbReference>
<name>A0A169NH15_STRLU</name>